<dbReference type="InterPro" id="IPR045266">
    <property type="entry name" value="DOH_DOMON"/>
</dbReference>
<feature type="domain" description="DOMON" evidence="2">
    <location>
        <begin position="22"/>
        <end position="151"/>
    </location>
</feature>
<feature type="signal peptide" evidence="1">
    <location>
        <begin position="1"/>
        <end position="15"/>
    </location>
</feature>
<accession>A0A1R2BLL1</accession>
<evidence type="ECO:0000256" key="1">
    <source>
        <dbReference type="SAM" id="SignalP"/>
    </source>
</evidence>
<name>A0A1R2BLL1_9CILI</name>
<keyword evidence="1" id="KW-0732">Signal</keyword>
<keyword evidence="4" id="KW-1185">Reference proteome</keyword>
<feature type="chain" id="PRO_5012096607" description="DOMON domain-containing protein" evidence="1">
    <location>
        <begin position="16"/>
        <end position="200"/>
    </location>
</feature>
<evidence type="ECO:0000313" key="4">
    <source>
        <dbReference type="Proteomes" id="UP000187209"/>
    </source>
</evidence>
<reference evidence="3 4" key="1">
    <citation type="submission" date="2016-11" db="EMBL/GenBank/DDBJ databases">
        <title>The macronuclear genome of Stentor coeruleus: a giant cell with tiny introns.</title>
        <authorList>
            <person name="Slabodnick M."/>
            <person name="Ruby J.G."/>
            <person name="Reiff S.B."/>
            <person name="Swart E.C."/>
            <person name="Gosai S."/>
            <person name="Prabakaran S."/>
            <person name="Witkowska E."/>
            <person name="Larue G.E."/>
            <person name="Fisher S."/>
            <person name="Freeman R.M."/>
            <person name="Gunawardena J."/>
            <person name="Chu W."/>
            <person name="Stover N.A."/>
            <person name="Gregory B.D."/>
            <person name="Nowacki M."/>
            <person name="Derisi J."/>
            <person name="Roy S.W."/>
            <person name="Marshall W.F."/>
            <person name="Sood P."/>
        </authorList>
    </citation>
    <scope>NUCLEOTIDE SEQUENCE [LARGE SCALE GENOMIC DNA]</scope>
    <source>
        <strain evidence="3">WM001</strain>
    </source>
</reference>
<comment type="caution">
    <text evidence="3">The sequence shown here is derived from an EMBL/GenBank/DDBJ whole genome shotgun (WGS) entry which is preliminary data.</text>
</comment>
<dbReference type="EMBL" id="MPUH01000562">
    <property type="protein sequence ID" value="OMJ77677.1"/>
    <property type="molecule type" value="Genomic_DNA"/>
</dbReference>
<dbReference type="CDD" id="cd09631">
    <property type="entry name" value="DOMON_DOH"/>
    <property type="match status" value="1"/>
</dbReference>
<dbReference type="Pfam" id="PF03351">
    <property type="entry name" value="DOMON"/>
    <property type="match status" value="1"/>
</dbReference>
<evidence type="ECO:0000313" key="3">
    <source>
        <dbReference type="EMBL" id="OMJ77677.1"/>
    </source>
</evidence>
<gene>
    <name evidence="3" type="ORF">SteCoe_22670</name>
</gene>
<dbReference type="PROSITE" id="PS50836">
    <property type="entry name" value="DOMON"/>
    <property type="match status" value="1"/>
</dbReference>
<dbReference type="InterPro" id="IPR005018">
    <property type="entry name" value="DOMON_domain"/>
</dbReference>
<organism evidence="3 4">
    <name type="scientific">Stentor coeruleus</name>
    <dbReference type="NCBI Taxonomy" id="5963"/>
    <lineage>
        <taxon>Eukaryota</taxon>
        <taxon>Sar</taxon>
        <taxon>Alveolata</taxon>
        <taxon>Ciliophora</taxon>
        <taxon>Postciliodesmatophora</taxon>
        <taxon>Heterotrichea</taxon>
        <taxon>Heterotrichida</taxon>
        <taxon>Stentoridae</taxon>
        <taxon>Stentor</taxon>
    </lineage>
</organism>
<dbReference type="Proteomes" id="UP000187209">
    <property type="component" value="Unassembled WGS sequence"/>
</dbReference>
<dbReference type="AlphaFoldDB" id="A0A1R2BLL1"/>
<sequence length="200" mass="22053">MKFLVISLIVSIALAGRVCLDNGWDIVWTFTDDDVMSLKVSMSEAEFETYGWFGVGFKLPSEGSGMHDSDISNIIFHEQDMGSDFHDTWATTNGVPTNDVLLGGTDDISQAVSDEEDESHTFTWNKPVNSGDLYDKLYEEGGSYKLLWAIGYMEGGIQIIHEAGNYGSVDIILSDDFETGCIIMSELEVETAIEEGGETF</sequence>
<evidence type="ECO:0000259" key="2">
    <source>
        <dbReference type="PROSITE" id="PS50836"/>
    </source>
</evidence>
<proteinExistence type="predicted"/>
<protein>
    <recommendedName>
        <fullName evidence="2">DOMON domain-containing protein</fullName>
    </recommendedName>
</protein>